<dbReference type="InterPro" id="IPR045455">
    <property type="entry name" value="NrS-1_pol-like_helicase"/>
</dbReference>
<dbReference type="GO" id="GO:0005524">
    <property type="term" value="F:ATP binding"/>
    <property type="evidence" value="ECO:0007669"/>
    <property type="project" value="UniProtKB-KW"/>
</dbReference>
<dbReference type="EMBL" id="WBZC01000028">
    <property type="protein sequence ID" value="KAB3534444.1"/>
    <property type="molecule type" value="Genomic_DNA"/>
</dbReference>
<dbReference type="InterPro" id="IPR014818">
    <property type="entry name" value="Phage/plasmid_primase_P4_C"/>
</dbReference>
<dbReference type="Pfam" id="PF08706">
    <property type="entry name" value="D5_N"/>
    <property type="match status" value="1"/>
</dbReference>
<dbReference type="Proteomes" id="UP000432715">
    <property type="component" value="Unassembled WGS sequence"/>
</dbReference>
<organism evidence="6 7">
    <name type="scientific">Alkaliphilus pronyensis</name>
    <dbReference type="NCBI Taxonomy" id="1482732"/>
    <lineage>
        <taxon>Bacteria</taxon>
        <taxon>Bacillati</taxon>
        <taxon>Bacillota</taxon>
        <taxon>Clostridia</taxon>
        <taxon>Peptostreptococcales</taxon>
        <taxon>Natronincolaceae</taxon>
        <taxon>Alkaliphilus</taxon>
    </lineage>
</organism>
<keyword evidence="7" id="KW-1185">Reference proteome</keyword>
<evidence type="ECO:0000256" key="3">
    <source>
        <dbReference type="ARBA" id="ARBA00022806"/>
    </source>
</evidence>
<dbReference type="PANTHER" id="PTHR35372:SF2">
    <property type="entry name" value="SF3 HELICASE DOMAIN-CONTAINING PROTEIN"/>
    <property type="match status" value="1"/>
</dbReference>
<evidence type="ECO:0000313" key="7">
    <source>
        <dbReference type="Proteomes" id="UP000432715"/>
    </source>
</evidence>
<dbReference type="PANTHER" id="PTHR35372">
    <property type="entry name" value="ATP BINDING PROTEIN-RELATED"/>
    <property type="match status" value="1"/>
</dbReference>
<dbReference type="InterPro" id="IPR027417">
    <property type="entry name" value="P-loop_NTPase"/>
</dbReference>
<keyword evidence="4" id="KW-0067">ATP-binding</keyword>
<protein>
    <submittedName>
        <fullName evidence="6">DNA primase</fullName>
    </submittedName>
</protein>
<evidence type="ECO:0000256" key="4">
    <source>
        <dbReference type="ARBA" id="ARBA00022840"/>
    </source>
</evidence>
<keyword evidence="1" id="KW-0547">Nucleotide-binding</keyword>
<evidence type="ECO:0000259" key="5">
    <source>
        <dbReference type="PROSITE" id="PS51206"/>
    </source>
</evidence>
<dbReference type="GO" id="GO:0016787">
    <property type="term" value="F:hydrolase activity"/>
    <property type="evidence" value="ECO:0007669"/>
    <property type="project" value="UniProtKB-KW"/>
</dbReference>
<dbReference type="SUPFAM" id="SSF52540">
    <property type="entry name" value="P-loop containing nucleoside triphosphate hydrolases"/>
    <property type="match status" value="1"/>
</dbReference>
<proteinExistence type="predicted"/>
<accession>A0A6I0F0Z7</accession>
<sequence>MLSLFKGFVPTKDKKSTMAFKGKTSDELLTYDEVKPLPEYAGILADDVVLIDIDDQDQAELMMDIVEDQQLDCLVIQTTRGKHFYFRNNIINRNGTNKSLAIGLQADIKLGSRTSYSVLKYDNKERFIEWDVEEGTDYQHIPKWLHPVNSKVDFVGMESGERNQSLFNYILTLQSNDLTVEEIKETIRIINKHVLKDPVSENELEVILRDDSFKKQSFFKGTKFLHDHFGNYLMRTHKIKKINGQLHIYHDGIYEPGYEKIERAMVKEISSLTDAKRKEVLKYLMVISQQSEASNPKWIAFNNGILNIESGELLPFNPEYVITNKIPWDYNPNAYDDLLNHTLNRISCNDPEIRMLLEEMIGATFYRSNLLGGGKCFILSGTGSNGKSTILNVLKKVLGKENYSVLDLKKLNDRFSTVMMYGKLANIGDDISDEYNADVSTFKKITRGEAIDAEQKGQPKFEFEPYSKLIFSANNIPHMKDPTGAAQKRLLIIPFNANFKESSEDFDPQISWKLMQQGSLEYFIKLGVEGLKRVLENKRFTTSSKVQKELDEFRIENNPILSFIDDVGVDEIENEKTSDVYKRYAAYCSQNNFYPVSKIKFSKEINRTLNMEVGFAKDENRKTVRVFKNQDTNDTVTS</sequence>
<evidence type="ECO:0000256" key="2">
    <source>
        <dbReference type="ARBA" id="ARBA00022801"/>
    </source>
</evidence>
<evidence type="ECO:0000313" key="6">
    <source>
        <dbReference type="EMBL" id="KAB3534444.1"/>
    </source>
</evidence>
<dbReference type="GO" id="GO:0004386">
    <property type="term" value="F:helicase activity"/>
    <property type="evidence" value="ECO:0007669"/>
    <property type="project" value="UniProtKB-KW"/>
</dbReference>
<dbReference type="InterPro" id="IPR004968">
    <property type="entry name" value="DNA_primase/NTPase_C"/>
</dbReference>
<dbReference type="InterPro" id="IPR051620">
    <property type="entry name" value="ORF904-like_C"/>
</dbReference>
<dbReference type="InterPro" id="IPR014015">
    <property type="entry name" value="Helicase_SF3_DNA-vir"/>
</dbReference>
<name>A0A6I0F0Z7_9FIRM</name>
<dbReference type="PROSITE" id="PS51206">
    <property type="entry name" value="SF3_HELICASE_1"/>
    <property type="match status" value="1"/>
</dbReference>
<dbReference type="OrthoDB" id="9763644at2"/>
<comment type="caution">
    <text evidence="6">The sequence shown here is derived from an EMBL/GenBank/DDBJ whole genome shotgun (WGS) entry which is preliminary data.</text>
</comment>
<dbReference type="Gene3D" id="3.40.50.300">
    <property type="entry name" value="P-loop containing nucleotide triphosphate hydrolases"/>
    <property type="match status" value="1"/>
</dbReference>
<dbReference type="SMART" id="SM00885">
    <property type="entry name" value="D5_N"/>
    <property type="match status" value="1"/>
</dbReference>
<reference evidence="6 7" key="1">
    <citation type="submission" date="2019-10" db="EMBL/GenBank/DDBJ databases">
        <title>Alkaliphilus serpentinus sp. nov. and Alkaliphilus pronyensis sp. nov., two novel anaerobic alkaliphilic species isolated from the serpentinized-hosted hydrothermal field of the Prony Bay (New Caledonia).</title>
        <authorList>
            <person name="Postec A."/>
        </authorList>
    </citation>
    <scope>NUCLEOTIDE SEQUENCE [LARGE SCALE GENOMIC DNA]</scope>
    <source>
        <strain evidence="6 7">LacV</strain>
    </source>
</reference>
<evidence type="ECO:0000256" key="1">
    <source>
        <dbReference type="ARBA" id="ARBA00022741"/>
    </source>
</evidence>
<feature type="domain" description="SF3 helicase" evidence="5">
    <location>
        <begin position="352"/>
        <end position="508"/>
    </location>
</feature>
<keyword evidence="2" id="KW-0378">Hydrolase</keyword>
<dbReference type="AlphaFoldDB" id="A0A6I0F0Z7"/>
<gene>
    <name evidence="6" type="ORF">F8154_08895</name>
</gene>
<dbReference type="InterPro" id="IPR006500">
    <property type="entry name" value="Helicase_put_C_phage/plasmid"/>
</dbReference>
<dbReference type="Pfam" id="PF19263">
    <property type="entry name" value="DUF5906"/>
    <property type="match status" value="1"/>
</dbReference>
<keyword evidence="3" id="KW-0347">Helicase</keyword>
<dbReference type="Pfam" id="PF03288">
    <property type="entry name" value="Pox_D5"/>
    <property type="match status" value="1"/>
</dbReference>
<dbReference type="NCBIfam" id="TIGR01613">
    <property type="entry name" value="primase_Cterm"/>
    <property type="match status" value="1"/>
</dbReference>